<sequence>MKLKWNRRVITLLSALLVLLPGQSALAGAVPQSASKPLAYAHEIKSLRGEDYSDLAFLKPLLAGKTVVSLGENFHRVAEYASMKTKMIKYLHEELGFDVIAFESGLGDAEFINKQADQLTATQMMMYSVLPVWHSKETLELFNYIKKSRKTDKPLELAGFDNQFTNPLLTYGVRDFISTQDKEYGKAFEHFDLQAITEFYDVANEYGLHPERKEYKQGMEQVNQRNVPEYEKYIQFIKDRREQFAAAYPKNPFIVDVVLKSLEDRVQFLQSGLITNVQESYEARDRAMAEHVEWLMKVRYPGKKIILWAHNDHLAKNTSDIRVLEGGKWVGSFKSMGELLHQKLKDKMYVVGFFMNRGKTVSITTMKPFSITPMPKGSLEQTIMKSGYANTFVDLSGHTKAKAANSWMFKPIYAAEDGMTSEVIAPMSMKFVPKEQFDGLMVIDKVNTPTPAY</sequence>
<dbReference type="EMBL" id="LVWI01000063">
    <property type="protein sequence ID" value="OKP82918.1"/>
    <property type="molecule type" value="Genomic_DNA"/>
</dbReference>
<keyword evidence="3" id="KW-1185">Reference proteome</keyword>
<dbReference type="SUPFAM" id="SSF159501">
    <property type="entry name" value="EreA/ChaN-like"/>
    <property type="match status" value="1"/>
</dbReference>
<proteinExistence type="predicted"/>
<feature type="signal peptide" evidence="1">
    <location>
        <begin position="1"/>
        <end position="27"/>
    </location>
</feature>
<dbReference type="Pfam" id="PF05139">
    <property type="entry name" value="Erythro_esteras"/>
    <property type="match status" value="1"/>
</dbReference>
<evidence type="ECO:0000313" key="2">
    <source>
        <dbReference type="EMBL" id="OKP82918.1"/>
    </source>
</evidence>
<accession>A0ABX3ELT6</accession>
<protein>
    <submittedName>
        <fullName evidence="2">Erythromycin esterase</fullName>
    </submittedName>
</protein>
<organism evidence="2 3">
    <name type="scientific">Paenibacillus helianthi</name>
    <dbReference type="NCBI Taxonomy" id="1349432"/>
    <lineage>
        <taxon>Bacteria</taxon>
        <taxon>Bacillati</taxon>
        <taxon>Bacillota</taxon>
        <taxon>Bacilli</taxon>
        <taxon>Bacillales</taxon>
        <taxon>Paenibacillaceae</taxon>
        <taxon>Paenibacillus</taxon>
    </lineage>
</organism>
<feature type="chain" id="PRO_5046285762" evidence="1">
    <location>
        <begin position="28"/>
        <end position="453"/>
    </location>
</feature>
<dbReference type="InterPro" id="IPR007815">
    <property type="entry name" value="Emycin_Estase"/>
</dbReference>
<dbReference type="Gene3D" id="3.40.1660.10">
    <property type="entry name" value="EreA-like (biosynthetic domain)"/>
    <property type="match status" value="1"/>
</dbReference>
<dbReference type="InterPro" id="IPR052036">
    <property type="entry name" value="Hydrolase/PRTase-associated"/>
</dbReference>
<dbReference type="Gene3D" id="1.20.1440.30">
    <property type="entry name" value="Biosynthetic Protein domain"/>
    <property type="match status" value="1"/>
</dbReference>
<evidence type="ECO:0000256" key="1">
    <source>
        <dbReference type="SAM" id="SignalP"/>
    </source>
</evidence>
<reference evidence="2 3" key="1">
    <citation type="submission" date="2016-03" db="EMBL/GenBank/DDBJ databases">
        <authorList>
            <person name="Sant'Anna F.H."/>
            <person name="Ambrosini A."/>
            <person name="Souza R."/>
            <person name="Bach E."/>
            <person name="Fernandes G."/>
            <person name="Balsanelli E."/>
            <person name="Baura V.A."/>
            <person name="Souza E.M."/>
            <person name="Passaglia L."/>
        </authorList>
    </citation>
    <scope>NUCLEOTIDE SEQUENCE [LARGE SCALE GENOMIC DNA]</scope>
    <source>
        <strain evidence="2 3">P26E</strain>
    </source>
</reference>
<dbReference type="Gene3D" id="3.30.1870.10">
    <property type="entry name" value="EreA-like, domain 2"/>
    <property type="match status" value="1"/>
</dbReference>
<dbReference type="Proteomes" id="UP000186058">
    <property type="component" value="Unassembled WGS sequence"/>
</dbReference>
<dbReference type="PANTHER" id="PTHR31299">
    <property type="entry name" value="ESTERASE, PUTATIVE (AFU_ORTHOLOGUE AFUA_1G05850)-RELATED"/>
    <property type="match status" value="1"/>
</dbReference>
<gene>
    <name evidence="2" type="ORF">A3844_23000</name>
</gene>
<comment type="caution">
    <text evidence="2">The sequence shown here is derived from an EMBL/GenBank/DDBJ whole genome shotgun (WGS) entry which is preliminary data.</text>
</comment>
<dbReference type="CDD" id="cd14728">
    <property type="entry name" value="Ere-like"/>
    <property type="match status" value="1"/>
</dbReference>
<name>A0ABX3ELT6_9BACL</name>
<dbReference type="PANTHER" id="PTHR31299:SF0">
    <property type="entry name" value="ESTERASE, PUTATIVE (AFU_ORTHOLOGUE AFUA_1G05850)-RELATED"/>
    <property type="match status" value="1"/>
</dbReference>
<keyword evidence="1" id="KW-0732">Signal</keyword>
<evidence type="ECO:0000313" key="3">
    <source>
        <dbReference type="Proteomes" id="UP000186058"/>
    </source>
</evidence>